<dbReference type="EMBL" id="CM042014">
    <property type="protein sequence ID" value="KAI3723959.1"/>
    <property type="molecule type" value="Genomic_DNA"/>
</dbReference>
<proteinExistence type="predicted"/>
<sequence length="249" mass="26986">MDHCRDVVVASAIFGAYDLIEQPKNVLLGALAGFPPSSPWYTDSGFTVNGVHYEGSLLCLGNLMLSCSPRKMSDITTDMYMCLDPYQDCPQVHGNAAESLCAICRYAPPGLAARISSPSFIARLFHHELGELRPRAVLVNALSVCVCLLDPNRQPSGTPYIYNRQMTHGSTVATNPEIVEAMLESLGIFVLNLAYNSLGIHEGADAIVAVGGDGTLHEILESDSPDEQNSCPQQEQCVEENGELFSDYD</sequence>
<dbReference type="Proteomes" id="UP001055811">
    <property type="component" value="Linkage Group LG06"/>
</dbReference>
<protein>
    <submittedName>
        <fullName evidence="1">Uncharacterized protein</fullName>
    </submittedName>
</protein>
<comment type="caution">
    <text evidence="1">The sequence shown here is derived from an EMBL/GenBank/DDBJ whole genome shotgun (WGS) entry which is preliminary data.</text>
</comment>
<evidence type="ECO:0000313" key="1">
    <source>
        <dbReference type="EMBL" id="KAI3723959.1"/>
    </source>
</evidence>
<name>A0ACB9BPP6_CICIN</name>
<keyword evidence="2" id="KW-1185">Reference proteome</keyword>
<gene>
    <name evidence="1" type="ORF">L2E82_35723</name>
</gene>
<accession>A0ACB9BPP6</accession>
<evidence type="ECO:0000313" key="2">
    <source>
        <dbReference type="Proteomes" id="UP001055811"/>
    </source>
</evidence>
<organism evidence="1 2">
    <name type="scientific">Cichorium intybus</name>
    <name type="common">Chicory</name>
    <dbReference type="NCBI Taxonomy" id="13427"/>
    <lineage>
        <taxon>Eukaryota</taxon>
        <taxon>Viridiplantae</taxon>
        <taxon>Streptophyta</taxon>
        <taxon>Embryophyta</taxon>
        <taxon>Tracheophyta</taxon>
        <taxon>Spermatophyta</taxon>
        <taxon>Magnoliopsida</taxon>
        <taxon>eudicotyledons</taxon>
        <taxon>Gunneridae</taxon>
        <taxon>Pentapetalae</taxon>
        <taxon>asterids</taxon>
        <taxon>campanulids</taxon>
        <taxon>Asterales</taxon>
        <taxon>Asteraceae</taxon>
        <taxon>Cichorioideae</taxon>
        <taxon>Cichorieae</taxon>
        <taxon>Cichoriinae</taxon>
        <taxon>Cichorium</taxon>
    </lineage>
</organism>
<reference evidence="2" key="1">
    <citation type="journal article" date="2022" name="Mol. Ecol. Resour.">
        <title>The genomes of chicory, endive, great burdock and yacon provide insights into Asteraceae palaeo-polyploidization history and plant inulin production.</title>
        <authorList>
            <person name="Fan W."/>
            <person name="Wang S."/>
            <person name="Wang H."/>
            <person name="Wang A."/>
            <person name="Jiang F."/>
            <person name="Liu H."/>
            <person name="Zhao H."/>
            <person name="Xu D."/>
            <person name="Zhang Y."/>
        </authorList>
    </citation>
    <scope>NUCLEOTIDE SEQUENCE [LARGE SCALE GENOMIC DNA]</scope>
    <source>
        <strain evidence="2">cv. Punajuju</strain>
    </source>
</reference>
<reference evidence="1 2" key="2">
    <citation type="journal article" date="2022" name="Mol. Ecol. Resour.">
        <title>The genomes of chicory, endive, great burdock and yacon provide insights into Asteraceae paleo-polyploidization history and plant inulin production.</title>
        <authorList>
            <person name="Fan W."/>
            <person name="Wang S."/>
            <person name="Wang H."/>
            <person name="Wang A."/>
            <person name="Jiang F."/>
            <person name="Liu H."/>
            <person name="Zhao H."/>
            <person name="Xu D."/>
            <person name="Zhang Y."/>
        </authorList>
    </citation>
    <scope>NUCLEOTIDE SEQUENCE [LARGE SCALE GENOMIC DNA]</scope>
    <source>
        <strain evidence="2">cv. Punajuju</strain>
        <tissue evidence="1">Leaves</tissue>
    </source>
</reference>